<keyword evidence="1" id="KW-1133">Transmembrane helix</keyword>
<feature type="transmembrane region" description="Helical" evidence="1">
    <location>
        <begin position="107"/>
        <end position="124"/>
    </location>
</feature>
<dbReference type="InterPro" id="IPR003675">
    <property type="entry name" value="Rce1/LyrA-like_dom"/>
</dbReference>
<feature type="domain" description="CAAX prenyl protease 2/Lysostaphin resistance protein A-like" evidence="2">
    <location>
        <begin position="86"/>
        <end position="165"/>
    </location>
</feature>
<dbReference type="Pfam" id="PF02517">
    <property type="entry name" value="Rce1-like"/>
    <property type="match status" value="1"/>
</dbReference>
<dbReference type="GO" id="GO:0080120">
    <property type="term" value="P:CAAX-box protein maturation"/>
    <property type="evidence" value="ECO:0007669"/>
    <property type="project" value="UniProtKB-ARBA"/>
</dbReference>
<dbReference type="PANTHER" id="PTHR36435">
    <property type="entry name" value="SLR1288 PROTEIN"/>
    <property type="match status" value="1"/>
</dbReference>
<evidence type="ECO:0000256" key="1">
    <source>
        <dbReference type="SAM" id="Phobius"/>
    </source>
</evidence>
<keyword evidence="1" id="KW-0812">Transmembrane</keyword>
<feature type="transmembrane region" description="Helical" evidence="1">
    <location>
        <begin position="39"/>
        <end position="63"/>
    </location>
</feature>
<organism evidence="3">
    <name type="scientific">uncultured Rubrobacteraceae bacterium</name>
    <dbReference type="NCBI Taxonomy" id="349277"/>
    <lineage>
        <taxon>Bacteria</taxon>
        <taxon>Bacillati</taxon>
        <taxon>Actinomycetota</taxon>
        <taxon>Rubrobacteria</taxon>
        <taxon>Rubrobacterales</taxon>
        <taxon>Rubrobacteraceae</taxon>
        <taxon>environmental samples</taxon>
    </lineage>
</organism>
<sequence length="197" mass="21392">MSPRFVRLAVVFYSALLLLAALLGALGDANVFAPGDRPLLSFMIGIATAFGTVTSGLVLFYVLPALRALSEELAPMLVDSARRRDLILISVASGIGEEVLFRGALQPILGLVLASLLFGGMHIGPDRRYLVWTLWALGAGFLFGFLYVWTGGLVAPITAHVLHNAATLLIWRRSRRRMAEERNNESLAESFAVGPER</sequence>
<proteinExistence type="predicted"/>
<dbReference type="PANTHER" id="PTHR36435:SF1">
    <property type="entry name" value="CAAX AMINO TERMINAL PROTEASE FAMILY PROTEIN"/>
    <property type="match status" value="1"/>
</dbReference>
<feature type="transmembrane region" description="Helical" evidence="1">
    <location>
        <begin position="129"/>
        <end position="147"/>
    </location>
</feature>
<dbReference type="AlphaFoldDB" id="A0A6J4Q931"/>
<evidence type="ECO:0000259" key="2">
    <source>
        <dbReference type="Pfam" id="PF02517"/>
    </source>
</evidence>
<evidence type="ECO:0000313" key="3">
    <source>
        <dbReference type="EMBL" id="CAA9438251.1"/>
    </source>
</evidence>
<protein>
    <recommendedName>
        <fullName evidence="2">CAAX prenyl protease 2/Lysostaphin resistance protein A-like domain-containing protein</fullName>
    </recommendedName>
</protein>
<dbReference type="InterPro" id="IPR052710">
    <property type="entry name" value="CAAX_protease"/>
</dbReference>
<dbReference type="EMBL" id="CADCVD010000045">
    <property type="protein sequence ID" value="CAA9438251.1"/>
    <property type="molecule type" value="Genomic_DNA"/>
</dbReference>
<keyword evidence="1" id="KW-0472">Membrane</keyword>
<dbReference type="GO" id="GO:0004175">
    <property type="term" value="F:endopeptidase activity"/>
    <property type="evidence" value="ECO:0007669"/>
    <property type="project" value="UniProtKB-ARBA"/>
</dbReference>
<reference evidence="3" key="1">
    <citation type="submission" date="2020-02" db="EMBL/GenBank/DDBJ databases">
        <authorList>
            <person name="Meier V. D."/>
        </authorList>
    </citation>
    <scope>NUCLEOTIDE SEQUENCE</scope>
    <source>
        <strain evidence="3">AVDCRST_MAG37</strain>
    </source>
</reference>
<gene>
    <name evidence="3" type="ORF">AVDCRST_MAG37-1123</name>
</gene>
<accession>A0A6J4Q931</accession>
<name>A0A6J4Q931_9ACTN</name>